<name>A0A645IL61_9ZZZZ</name>
<protein>
    <submittedName>
        <fullName evidence="1">Uncharacterized protein</fullName>
    </submittedName>
</protein>
<organism evidence="1">
    <name type="scientific">bioreactor metagenome</name>
    <dbReference type="NCBI Taxonomy" id="1076179"/>
    <lineage>
        <taxon>unclassified sequences</taxon>
        <taxon>metagenomes</taxon>
        <taxon>ecological metagenomes</taxon>
    </lineage>
</organism>
<dbReference type="AlphaFoldDB" id="A0A645IL61"/>
<comment type="caution">
    <text evidence="1">The sequence shown here is derived from an EMBL/GenBank/DDBJ whole genome shotgun (WGS) entry which is preliminary data.</text>
</comment>
<evidence type="ECO:0000313" key="1">
    <source>
        <dbReference type="EMBL" id="MPN52038.1"/>
    </source>
</evidence>
<sequence length="66" mass="6966">MGNGVMAIIYAFNENSILYTVGDTPVTARSTGNGELLTNSALTLPDGVYDFYSISCNSSITPSLNI</sequence>
<accession>A0A645IL61</accession>
<dbReference type="EMBL" id="VSSQ01117742">
    <property type="protein sequence ID" value="MPN52038.1"/>
    <property type="molecule type" value="Genomic_DNA"/>
</dbReference>
<reference evidence="1" key="1">
    <citation type="submission" date="2019-08" db="EMBL/GenBank/DDBJ databases">
        <authorList>
            <person name="Kucharzyk K."/>
            <person name="Murdoch R.W."/>
            <person name="Higgins S."/>
            <person name="Loffler F."/>
        </authorList>
    </citation>
    <scope>NUCLEOTIDE SEQUENCE</scope>
</reference>
<proteinExistence type="predicted"/>
<gene>
    <name evidence="1" type="ORF">SDC9_199690</name>
</gene>